<dbReference type="AlphaFoldDB" id="A0A6G1FU95"/>
<keyword evidence="2" id="KW-0472">Membrane</keyword>
<organism evidence="3">
    <name type="scientific">Eremomyces bilateralis CBS 781.70</name>
    <dbReference type="NCBI Taxonomy" id="1392243"/>
    <lineage>
        <taxon>Eukaryota</taxon>
        <taxon>Fungi</taxon>
        <taxon>Dikarya</taxon>
        <taxon>Ascomycota</taxon>
        <taxon>Pezizomycotina</taxon>
        <taxon>Dothideomycetes</taxon>
        <taxon>Dothideomycetes incertae sedis</taxon>
        <taxon>Eremomycetales</taxon>
        <taxon>Eremomycetaceae</taxon>
        <taxon>Eremomyces</taxon>
    </lineage>
</organism>
<evidence type="ECO:0000256" key="1">
    <source>
        <dbReference type="SAM" id="MobiDB-lite"/>
    </source>
</evidence>
<evidence type="ECO:0000256" key="2">
    <source>
        <dbReference type="SAM" id="Phobius"/>
    </source>
</evidence>
<feature type="region of interest" description="Disordered" evidence="1">
    <location>
        <begin position="68"/>
        <end position="99"/>
    </location>
</feature>
<reference evidence="5" key="3">
    <citation type="submission" date="2025-04" db="UniProtKB">
        <authorList>
            <consortium name="RefSeq"/>
        </authorList>
    </citation>
    <scope>IDENTIFICATION</scope>
    <source>
        <strain evidence="5">CBS 781.70</strain>
    </source>
</reference>
<dbReference type="EMBL" id="ML975174">
    <property type="protein sequence ID" value="KAF1809231.1"/>
    <property type="molecule type" value="Genomic_DNA"/>
</dbReference>
<name>A0A6G1FU95_9PEZI</name>
<feature type="transmembrane region" description="Helical" evidence="2">
    <location>
        <begin position="179"/>
        <end position="200"/>
    </location>
</feature>
<feature type="transmembrane region" description="Helical" evidence="2">
    <location>
        <begin position="137"/>
        <end position="158"/>
    </location>
</feature>
<feature type="transmembrane region" description="Helical" evidence="2">
    <location>
        <begin position="105"/>
        <end position="125"/>
    </location>
</feature>
<feature type="region of interest" description="Disordered" evidence="1">
    <location>
        <begin position="31"/>
        <end position="50"/>
    </location>
</feature>
<reference evidence="5" key="2">
    <citation type="submission" date="2020-04" db="EMBL/GenBank/DDBJ databases">
        <authorList>
            <consortium name="NCBI Genome Project"/>
        </authorList>
    </citation>
    <scope>NUCLEOTIDE SEQUENCE</scope>
    <source>
        <strain evidence="5">CBS 781.70</strain>
    </source>
</reference>
<sequence length="238" mass="25975">MSVTLSLVTIHRALIVRRAIQMSRAREQDGILLRNQSPSPSPSPYTPPDARFGFTPASERFSYFSSSTSPYLSPKAPSPSYRPVPSHESLVPVSRPNTSKSPSGWVILHLLGTFVGLTGLIAVIRADFGNNRELRNLTYGFVITTIVITIGAASAFYMKGWDKWMANERGGRLCFNTGMKAGGAALGAFLASLGVLGALYSDLVLGAVAHNWTGMPNEDNALLYWSWFISKRIPLFAY</sequence>
<accession>A0A6G1FU95</accession>
<keyword evidence="2" id="KW-1133">Transmembrane helix</keyword>
<dbReference type="GeneID" id="54422090"/>
<evidence type="ECO:0000313" key="3">
    <source>
        <dbReference type="EMBL" id="KAF1809231.1"/>
    </source>
</evidence>
<dbReference type="Proteomes" id="UP000504638">
    <property type="component" value="Unplaced"/>
</dbReference>
<keyword evidence="2" id="KW-0812">Transmembrane</keyword>
<keyword evidence="4" id="KW-1185">Reference proteome</keyword>
<gene>
    <name evidence="3 5" type="ORF">P152DRAFT_476588</name>
</gene>
<evidence type="ECO:0000313" key="4">
    <source>
        <dbReference type="Proteomes" id="UP000504638"/>
    </source>
</evidence>
<evidence type="ECO:0000313" key="5">
    <source>
        <dbReference type="RefSeq" id="XP_033530862.1"/>
    </source>
</evidence>
<protein>
    <submittedName>
        <fullName evidence="3 5">Uncharacterized protein</fullName>
    </submittedName>
</protein>
<reference evidence="3 5" key="1">
    <citation type="submission" date="2020-01" db="EMBL/GenBank/DDBJ databases">
        <authorList>
            <consortium name="DOE Joint Genome Institute"/>
            <person name="Haridas S."/>
            <person name="Albert R."/>
            <person name="Binder M."/>
            <person name="Bloem J."/>
            <person name="Labutti K."/>
            <person name="Salamov A."/>
            <person name="Andreopoulos B."/>
            <person name="Baker S.E."/>
            <person name="Barry K."/>
            <person name="Bills G."/>
            <person name="Bluhm B.H."/>
            <person name="Cannon C."/>
            <person name="Castanera R."/>
            <person name="Culley D.E."/>
            <person name="Daum C."/>
            <person name="Ezra D."/>
            <person name="Gonzalez J.B."/>
            <person name="Henrissat B."/>
            <person name="Kuo A."/>
            <person name="Liang C."/>
            <person name="Lipzen A."/>
            <person name="Lutzoni F."/>
            <person name="Magnuson J."/>
            <person name="Mondo S."/>
            <person name="Nolan M."/>
            <person name="Ohm R."/>
            <person name="Pangilinan J."/>
            <person name="Park H.-J."/>
            <person name="Ramirez L."/>
            <person name="Alfaro M."/>
            <person name="Sun H."/>
            <person name="Tritt A."/>
            <person name="Yoshinaga Y."/>
            <person name="Zwiers L.-H."/>
            <person name="Turgeon B.G."/>
            <person name="Goodwin S.B."/>
            <person name="Spatafora J.W."/>
            <person name="Crous P.W."/>
            <person name="Grigoriev I.V."/>
        </authorList>
    </citation>
    <scope>NUCLEOTIDE SEQUENCE</scope>
    <source>
        <strain evidence="3 5">CBS 781.70</strain>
    </source>
</reference>
<dbReference type="OrthoDB" id="2396694at2759"/>
<dbReference type="RefSeq" id="XP_033530862.1">
    <property type="nucleotide sequence ID" value="XM_033681520.1"/>
</dbReference>
<proteinExistence type="predicted"/>